<accession>A0ABX8RDD4</accession>
<dbReference type="EMBL" id="CP078093">
    <property type="protein sequence ID" value="QXM07079.1"/>
    <property type="molecule type" value="Genomic_DNA"/>
</dbReference>
<sequence length="242" mass="25673">MWKAAIWGGIAGSSVFIGSLIGIYFNMKKFIIGLIMAFGTGVLIGAASFELLIEAVKDGSINITAMGFIFGAFLFTILDLIVVHKGGHQRKRSSEKSKENSGLAIFIGTLMDAVPESMIIGISMIGQKKVSWLLVVAIFISNFPEGLSSSIGLKKGGYKNSKILFLWLMVLILSLLSSLCGFVFLKNTSSNLIAAIKAFAAGGIVSMVSSTMMPEAYEEGGPIVGLISALGLLSSLILTNFD</sequence>
<protein>
    <recommendedName>
        <fullName evidence="11">ZIP family metal transporter</fullName>
    </recommendedName>
</protein>
<feature type="transmembrane region" description="Helical" evidence="8">
    <location>
        <begin position="191"/>
        <end position="211"/>
    </location>
</feature>
<feature type="transmembrane region" description="Helical" evidence="8">
    <location>
        <begin position="103"/>
        <end position="126"/>
    </location>
</feature>
<evidence type="ECO:0000256" key="7">
    <source>
        <dbReference type="ARBA" id="ARBA00023136"/>
    </source>
</evidence>
<comment type="subcellular location">
    <subcellularLocation>
        <location evidence="1">Cell membrane</location>
        <topology evidence="1">Multi-pass membrane protein</topology>
    </subcellularLocation>
</comment>
<keyword evidence="3" id="KW-1003">Cell membrane</keyword>
<feature type="transmembrane region" description="Helical" evidence="8">
    <location>
        <begin position="165"/>
        <end position="185"/>
    </location>
</feature>
<reference evidence="9" key="1">
    <citation type="submission" date="2021-07" db="EMBL/GenBank/DDBJ databases">
        <title>Complete genome sequence of Crassaminicella sp. 143-21, isolated from a deep-sea hydrothermal vent.</title>
        <authorList>
            <person name="Li X."/>
        </authorList>
    </citation>
    <scope>NUCLEOTIDE SEQUENCE</scope>
    <source>
        <strain evidence="9">143-21</strain>
    </source>
</reference>
<organism evidence="9 10">
    <name type="scientific">Crassaminicella indica</name>
    <dbReference type="NCBI Taxonomy" id="2855394"/>
    <lineage>
        <taxon>Bacteria</taxon>
        <taxon>Bacillati</taxon>
        <taxon>Bacillota</taxon>
        <taxon>Clostridia</taxon>
        <taxon>Eubacteriales</taxon>
        <taxon>Clostridiaceae</taxon>
        <taxon>Crassaminicella</taxon>
    </lineage>
</organism>
<evidence type="ECO:0000313" key="9">
    <source>
        <dbReference type="EMBL" id="QXM07079.1"/>
    </source>
</evidence>
<feature type="transmembrane region" description="Helical" evidence="8">
    <location>
        <begin position="6"/>
        <end position="25"/>
    </location>
</feature>
<evidence type="ECO:0000256" key="1">
    <source>
        <dbReference type="ARBA" id="ARBA00004651"/>
    </source>
</evidence>
<gene>
    <name evidence="9" type="ORF">KVH43_05050</name>
</gene>
<keyword evidence="10" id="KW-1185">Reference proteome</keyword>
<dbReference type="PANTHER" id="PTHR11040:SF211">
    <property type="entry name" value="ZINC TRANSPORTER ZIP11"/>
    <property type="match status" value="1"/>
</dbReference>
<evidence type="ECO:0000256" key="3">
    <source>
        <dbReference type="ARBA" id="ARBA00022475"/>
    </source>
</evidence>
<evidence type="ECO:0000313" key="10">
    <source>
        <dbReference type="Proteomes" id="UP000886818"/>
    </source>
</evidence>
<dbReference type="Proteomes" id="UP000886818">
    <property type="component" value="Chromosome"/>
</dbReference>
<dbReference type="PANTHER" id="PTHR11040">
    <property type="entry name" value="ZINC/IRON TRANSPORTER"/>
    <property type="match status" value="1"/>
</dbReference>
<feature type="transmembrane region" description="Helical" evidence="8">
    <location>
        <begin position="30"/>
        <end position="49"/>
    </location>
</feature>
<dbReference type="InterPro" id="IPR003689">
    <property type="entry name" value="ZIP"/>
</dbReference>
<name>A0ABX8RDD4_9CLOT</name>
<comment type="similarity">
    <text evidence="2">Belongs to the ZIP transporter (TC 2.A.5) family.</text>
</comment>
<feature type="transmembrane region" description="Helical" evidence="8">
    <location>
        <begin position="223"/>
        <end position="241"/>
    </location>
</feature>
<evidence type="ECO:0008006" key="11">
    <source>
        <dbReference type="Google" id="ProtNLM"/>
    </source>
</evidence>
<dbReference type="RefSeq" id="WP_218283768.1">
    <property type="nucleotide sequence ID" value="NZ_CP078093.1"/>
</dbReference>
<evidence type="ECO:0000256" key="6">
    <source>
        <dbReference type="ARBA" id="ARBA00022989"/>
    </source>
</evidence>
<keyword evidence="6 8" id="KW-1133">Transmembrane helix</keyword>
<evidence type="ECO:0000256" key="2">
    <source>
        <dbReference type="ARBA" id="ARBA00006939"/>
    </source>
</evidence>
<evidence type="ECO:0000256" key="8">
    <source>
        <dbReference type="SAM" id="Phobius"/>
    </source>
</evidence>
<feature type="transmembrane region" description="Helical" evidence="8">
    <location>
        <begin position="132"/>
        <end position="153"/>
    </location>
</feature>
<evidence type="ECO:0000256" key="4">
    <source>
        <dbReference type="ARBA" id="ARBA00022692"/>
    </source>
</evidence>
<keyword evidence="4 8" id="KW-0812">Transmembrane</keyword>
<feature type="transmembrane region" description="Helical" evidence="8">
    <location>
        <begin position="61"/>
        <end position="82"/>
    </location>
</feature>
<dbReference type="Pfam" id="PF02535">
    <property type="entry name" value="Zip"/>
    <property type="match status" value="1"/>
</dbReference>
<keyword evidence="7 8" id="KW-0472">Membrane</keyword>
<evidence type="ECO:0000256" key="5">
    <source>
        <dbReference type="ARBA" id="ARBA00022833"/>
    </source>
</evidence>
<keyword evidence="5" id="KW-0862">Zinc</keyword>
<proteinExistence type="inferred from homology"/>